<dbReference type="InterPro" id="IPR013894">
    <property type="entry name" value="RMI1_OB"/>
</dbReference>
<keyword evidence="2" id="KW-0539">Nucleus</keyword>
<dbReference type="PANTHER" id="PTHR13681:SF24">
    <property type="entry name" value="TUDOR DOMAIN-CONTAINING PROTEIN 3"/>
    <property type="match status" value="1"/>
</dbReference>
<gene>
    <name evidence="4" type="ORF">COHA_007360</name>
</gene>
<evidence type="ECO:0000259" key="3">
    <source>
        <dbReference type="Pfam" id="PF08585"/>
    </source>
</evidence>
<dbReference type="Pfam" id="PF08585">
    <property type="entry name" value="RMI1_N_C"/>
    <property type="match status" value="1"/>
</dbReference>
<feature type="domain" description="RecQ mediated genome instability protein 1 OB-fold" evidence="3">
    <location>
        <begin position="60"/>
        <end position="171"/>
    </location>
</feature>
<sequence>MARNTMAAALGRLRDEGWSLDEQAATELLVAECSSAQPSLQQALAVLLDADLKQVAAPCLPDDINRADSKKVAGPLVLQVSAVSDISQPSRASGDTERKGRILRLKLTDGRSSCVGIEFAPLPYSLEQLCPGTKVRLHNVTVRLGVLLLEPKAIEVLGGRVEALAEGWEVQQKYGGTATERTAGATATGHSLVLARWA</sequence>
<comment type="caution">
    <text evidence="4">The sequence shown here is derived from an EMBL/GenBank/DDBJ whole genome shotgun (WGS) entry which is preliminary data.</text>
</comment>
<evidence type="ECO:0000313" key="4">
    <source>
        <dbReference type="EMBL" id="KAI7838895.1"/>
    </source>
</evidence>
<comment type="subcellular location">
    <subcellularLocation>
        <location evidence="1">Nucleus</location>
    </subcellularLocation>
</comment>
<evidence type="ECO:0000256" key="1">
    <source>
        <dbReference type="ARBA" id="ARBA00004123"/>
    </source>
</evidence>
<evidence type="ECO:0000313" key="5">
    <source>
        <dbReference type="Proteomes" id="UP001205105"/>
    </source>
</evidence>
<reference evidence="4" key="1">
    <citation type="submission" date="2020-11" db="EMBL/GenBank/DDBJ databases">
        <title>Chlorella ohadii genome sequencing and assembly.</title>
        <authorList>
            <person name="Murik O."/>
            <person name="Treves H."/>
            <person name="Kedem I."/>
            <person name="Shotland Y."/>
            <person name="Kaplan A."/>
        </authorList>
    </citation>
    <scope>NUCLEOTIDE SEQUENCE</scope>
    <source>
        <strain evidence="4">1</strain>
    </source>
</reference>
<proteinExistence type="predicted"/>
<protein>
    <recommendedName>
        <fullName evidence="3">RecQ mediated genome instability protein 1 OB-fold domain-containing protein</fullName>
    </recommendedName>
</protein>
<dbReference type="Gene3D" id="2.40.50.770">
    <property type="entry name" value="RecQ-mediated genome instability protein Rmi1, C-terminal domain"/>
    <property type="match status" value="1"/>
</dbReference>
<keyword evidence="5" id="KW-1185">Reference proteome</keyword>
<dbReference type="PANTHER" id="PTHR13681">
    <property type="entry name" value="SURVIVAL OF MOTOR NEURON-RELATED-SPLICING FACTOR 30-RELATED"/>
    <property type="match status" value="1"/>
</dbReference>
<dbReference type="EMBL" id="JADXDR010000115">
    <property type="protein sequence ID" value="KAI7838895.1"/>
    <property type="molecule type" value="Genomic_DNA"/>
</dbReference>
<dbReference type="AlphaFoldDB" id="A0AAD5H3J8"/>
<dbReference type="Proteomes" id="UP001205105">
    <property type="component" value="Unassembled WGS sequence"/>
</dbReference>
<dbReference type="SMART" id="SM01161">
    <property type="entry name" value="DUF1767"/>
    <property type="match status" value="1"/>
</dbReference>
<organism evidence="4 5">
    <name type="scientific">Chlorella ohadii</name>
    <dbReference type="NCBI Taxonomy" id="2649997"/>
    <lineage>
        <taxon>Eukaryota</taxon>
        <taxon>Viridiplantae</taxon>
        <taxon>Chlorophyta</taxon>
        <taxon>core chlorophytes</taxon>
        <taxon>Trebouxiophyceae</taxon>
        <taxon>Chlorellales</taxon>
        <taxon>Chlorellaceae</taxon>
        <taxon>Chlorella clade</taxon>
        <taxon>Chlorella</taxon>
    </lineage>
</organism>
<evidence type="ECO:0000256" key="2">
    <source>
        <dbReference type="ARBA" id="ARBA00023242"/>
    </source>
</evidence>
<dbReference type="GO" id="GO:0005634">
    <property type="term" value="C:nucleus"/>
    <property type="evidence" value="ECO:0007669"/>
    <property type="project" value="UniProtKB-SubCell"/>
</dbReference>
<dbReference type="InterPro" id="IPR042470">
    <property type="entry name" value="RMI1_N_C_sf"/>
</dbReference>
<accession>A0AAD5H3J8</accession>
<name>A0AAD5H3J8_9CHLO</name>